<evidence type="ECO:0000256" key="1">
    <source>
        <dbReference type="SAM" id="MobiDB-lite"/>
    </source>
</evidence>
<sequence>EWECPRTGERYAEHAEHAEEGAPGAAGPAVTLREAPPMK</sequence>
<evidence type="ECO:0000313" key="2">
    <source>
        <dbReference type="EMBL" id="MBO8195632.1"/>
    </source>
</evidence>
<comment type="caution">
    <text evidence="2">The sequence shown here is derived from an EMBL/GenBank/DDBJ whole genome shotgun (WGS) entry which is preliminary data.</text>
</comment>
<feature type="region of interest" description="Disordered" evidence="1">
    <location>
        <begin position="1"/>
        <end position="39"/>
    </location>
</feature>
<feature type="non-terminal residue" evidence="2">
    <location>
        <position position="1"/>
    </location>
</feature>
<reference evidence="2 3" key="1">
    <citation type="submission" date="2020-11" db="EMBL/GenBank/DDBJ databases">
        <title>Streptomyces spirodelae sp. nov., isolated from duckweed.</title>
        <authorList>
            <person name="Saimee Y."/>
            <person name="Duangmal K."/>
        </authorList>
    </citation>
    <scope>NUCLEOTIDE SEQUENCE [LARGE SCALE GENOMIC DNA]</scope>
    <source>
        <strain evidence="2 3">S16-07</strain>
    </source>
</reference>
<organism evidence="2 3">
    <name type="scientific">Streptomyces oryzae</name>
    <dbReference type="NCBI Taxonomy" id="1434886"/>
    <lineage>
        <taxon>Bacteria</taxon>
        <taxon>Bacillati</taxon>
        <taxon>Actinomycetota</taxon>
        <taxon>Actinomycetes</taxon>
        <taxon>Kitasatosporales</taxon>
        <taxon>Streptomycetaceae</taxon>
        <taxon>Streptomyces</taxon>
    </lineage>
</organism>
<feature type="compositionally biased region" description="Basic and acidic residues" evidence="1">
    <location>
        <begin position="1"/>
        <end position="20"/>
    </location>
</feature>
<keyword evidence="3" id="KW-1185">Reference proteome</keyword>
<name>A0ABS3XJP4_9ACTN</name>
<dbReference type="EMBL" id="JADKMA010000204">
    <property type="protein sequence ID" value="MBO8195632.1"/>
    <property type="molecule type" value="Genomic_DNA"/>
</dbReference>
<evidence type="ECO:0000313" key="3">
    <source>
        <dbReference type="Proteomes" id="UP001519064"/>
    </source>
</evidence>
<gene>
    <name evidence="2" type="ORF">ITI46_28870</name>
</gene>
<accession>A0ABS3XJP4</accession>
<proteinExistence type="predicted"/>
<dbReference type="Proteomes" id="UP001519064">
    <property type="component" value="Unassembled WGS sequence"/>
</dbReference>
<protein>
    <submittedName>
        <fullName evidence="2">N-acetyltransferase</fullName>
    </submittedName>
</protein>